<dbReference type="Proteomes" id="UP000886803">
    <property type="component" value="Unassembled WGS sequence"/>
</dbReference>
<feature type="chain" id="PRO_5038409011" evidence="3">
    <location>
        <begin position="30"/>
        <end position="528"/>
    </location>
</feature>
<dbReference type="AlphaFoldDB" id="A0A9D2S492"/>
<keyword evidence="3" id="KW-0732">Signal</keyword>
<feature type="region of interest" description="Disordered" evidence="1">
    <location>
        <begin position="33"/>
        <end position="109"/>
    </location>
</feature>
<evidence type="ECO:0000313" key="4">
    <source>
        <dbReference type="EMBL" id="HJB42814.1"/>
    </source>
</evidence>
<reference evidence="4" key="2">
    <citation type="submission" date="2021-04" db="EMBL/GenBank/DDBJ databases">
        <authorList>
            <person name="Gilroy R."/>
        </authorList>
    </citation>
    <scope>NUCLEOTIDE SEQUENCE</scope>
    <source>
        <strain evidence="4">ChiBcec8-13705</strain>
    </source>
</reference>
<feature type="transmembrane region" description="Helical" evidence="2">
    <location>
        <begin position="485"/>
        <end position="508"/>
    </location>
</feature>
<protein>
    <submittedName>
        <fullName evidence="4">Uncharacterized protein</fullName>
    </submittedName>
</protein>
<name>A0A9D2S492_9FIRM</name>
<dbReference type="PANTHER" id="PTHR35902:SF3">
    <property type="entry name" value="NPCBM-ASSOCIATED, NEW3 DOMAIN OF ALPHA-GALACTOSIDASE"/>
    <property type="match status" value="1"/>
</dbReference>
<keyword evidence="2" id="KW-0472">Membrane</keyword>
<accession>A0A9D2S492</accession>
<dbReference type="PANTHER" id="PTHR35902">
    <property type="entry name" value="S-LAYER DOMAIN-LIKE PROTEIN-RELATED"/>
    <property type="match status" value="1"/>
</dbReference>
<evidence type="ECO:0000313" key="5">
    <source>
        <dbReference type="Proteomes" id="UP000886803"/>
    </source>
</evidence>
<dbReference type="Gene3D" id="2.60.40.10">
    <property type="entry name" value="Immunoglobulins"/>
    <property type="match status" value="1"/>
</dbReference>
<evidence type="ECO:0000256" key="3">
    <source>
        <dbReference type="SAM" id="SignalP"/>
    </source>
</evidence>
<keyword evidence="2" id="KW-0812">Transmembrane</keyword>
<dbReference type="InterPro" id="IPR013783">
    <property type="entry name" value="Ig-like_fold"/>
</dbReference>
<sequence>MKQPITRLAASVLLAAALCVSPLATPALAAEVAPTPTAAATASSEPEPTQAPVIVAQPRTSDTTTGEEPNYDNPNPPTATPTAAPTEAPLPSEEPAPEATPEPTPYSGQGVYVTAATVTDTAGGEIPEVKWNDRVNVVLKVIDHSSAQFDIDPSQISARVNSSIFTFTGNAEIGQLTEAEDSYGPYYSYTLLFRDVIYNGGGNTFPVNLSYLDSTLPMQQFSVTIGQCVDKDPNDPTKARAPSIIVRQASYGTETITAGSNFTLSLQLYATNGTEGVSDVVASLNLPEGVSTTGGTLSTYVGSMEPRATRDVTFEMQSTAGFTAGVANITVNIVGAGATSGSAVNGSTVISVPISQPDRFELGQLQLNDSIYLGDTQTVTLNFVNKGRDVVSNIEASISGENLGAELTQQYIGNLNAGSENSVDFDLVPSATGPVSGTITLNYEAQDGTLKTVSKEFSFNVMETPTFDDSMMTDPGMMEPAQPGFPVWGIVLIVVAVIVAVVVVVLVIRRKRKKAAALASLEEEDEDL</sequence>
<feature type="compositionally biased region" description="Polar residues" evidence="1">
    <location>
        <begin position="58"/>
        <end position="67"/>
    </location>
</feature>
<feature type="compositionally biased region" description="Low complexity" evidence="1">
    <location>
        <begin position="33"/>
        <end position="48"/>
    </location>
</feature>
<feature type="compositionally biased region" description="Pro residues" evidence="1">
    <location>
        <begin position="92"/>
        <end position="104"/>
    </location>
</feature>
<gene>
    <name evidence="4" type="ORF">H9945_10000</name>
</gene>
<evidence type="ECO:0000256" key="1">
    <source>
        <dbReference type="SAM" id="MobiDB-lite"/>
    </source>
</evidence>
<dbReference type="EMBL" id="DWYG01000171">
    <property type="protein sequence ID" value="HJB42814.1"/>
    <property type="molecule type" value="Genomic_DNA"/>
</dbReference>
<feature type="signal peptide" evidence="3">
    <location>
        <begin position="1"/>
        <end position="29"/>
    </location>
</feature>
<organism evidence="4 5">
    <name type="scientific">Candidatus Gemmiger avicola</name>
    <dbReference type="NCBI Taxonomy" id="2838605"/>
    <lineage>
        <taxon>Bacteria</taxon>
        <taxon>Bacillati</taxon>
        <taxon>Bacillota</taxon>
        <taxon>Clostridia</taxon>
        <taxon>Eubacteriales</taxon>
        <taxon>Gemmiger</taxon>
    </lineage>
</organism>
<feature type="compositionally biased region" description="Low complexity" evidence="1">
    <location>
        <begin position="80"/>
        <end position="91"/>
    </location>
</feature>
<comment type="caution">
    <text evidence="4">The sequence shown here is derived from an EMBL/GenBank/DDBJ whole genome shotgun (WGS) entry which is preliminary data.</text>
</comment>
<proteinExistence type="predicted"/>
<reference evidence="4" key="1">
    <citation type="journal article" date="2021" name="PeerJ">
        <title>Extensive microbial diversity within the chicken gut microbiome revealed by metagenomics and culture.</title>
        <authorList>
            <person name="Gilroy R."/>
            <person name="Ravi A."/>
            <person name="Getino M."/>
            <person name="Pursley I."/>
            <person name="Horton D.L."/>
            <person name="Alikhan N.F."/>
            <person name="Baker D."/>
            <person name="Gharbi K."/>
            <person name="Hall N."/>
            <person name="Watson M."/>
            <person name="Adriaenssens E.M."/>
            <person name="Foster-Nyarko E."/>
            <person name="Jarju S."/>
            <person name="Secka A."/>
            <person name="Antonio M."/>
            <person name="Oren A."/>
            <person name="Chaudhuri R.R."/>
            <person name="La Ragione R."/>
            <person name="Hildebrand F."/>
            <person name="Pallen M.J."/>
        </authorList>
    </citation>
    <scope>NUCLEOTIDE SEQUENCE</scope>
    <source>
        <strain evidence="4">ChiBcec8-13705</strain>
    </source>
</reference>
<evidence type="ECO:0000256" key="2">
    <source>
        <dbReference type="SAM" id="Phobius"/>
    </source>
</evidence>
<keyword evidence="2" id="KW-1133">Transmembrane helix</keyword>